<evidence type="ECO:0000256" key="9">
    <source>
        <dbReference type="SAM" id="Coils"/>
    </source>
</evidence>
<evidence type="ECO:0000313" key="15">
    <source>
        <dbReference type="Proteomes" id="UP000756921"/>
    </source>
</evidence>
<dbReference type="PANTHER" id="PTHR30540:SF83">
    <property type="entry name" value="K+ POTASSIUM TRANSPORTER"/>
    <property type="match status" value="1"/>
</dbReference>
<feature type="transmembrane region" description="Helical" evidence="11">
    <location>
        <begin position="438"/>
        <end position="458"/>
    </location>
</feature>
<keyword evidence="2" id="KW-0813">Transport</keyword>
<dbReference type="Pfam" id="PF02705">
    <property type="entry name" value="K_trans"/>
    <property type="match status" value="1"/>
</dbReference>
<feature type="transmembrane region" description="Helical" evidence="11">
    <location>
        <begin position="111"/>
        <end position="133"/>
    </location>
</feature>
<feature type="transmembrane region" description="Helical" evidence="11">
    <location>
        <begin position="267"/>
        <end position="289"/>
    </location>
</feature>
<evidence type="ECO:0000256" key="6">
    <source>
        <dbReference type="ARBA" id="ARBA00022989"/>
    </source>
</evidence>
<feature type="region of interest" description="Disordered" evidence="10">
    <location>
        <begin position="1226"/>
        <end position="1255"/>
    </location>
</feature>
<dbReference type="Proteomes" id="UP000756921">
    <property type="component" value="Unassembled WGS sequence"/>
</dbReference>
<feature type="region of interest" description="Disordered" evidence="10">
    <location>
        <begin position="894"/>
        <end position="919"/>
    </location>
</feature>
<feature type="compositionally biased region" description="Polar residues" evidence="10">
    <location>
        <begin position="1226"/>
        <end position="1242"/>
    </location>
</feature>
<keyword evidence="5" id="KW-0630">Potassium</keyword>
<keyword evidence="6 11" id="KW-1133">Transmembrane helix</keyword>
<organism evidence="14 15">
    <name type="scientific">Paraphaeosphaeria minitans</name>
    <dbReference type="NCBI Taxonomy" id="565426"/>
    <lineage>
        <taxon>Eukaryota</taxon>
        <taxon>Fungi</taxon>
        <taxon>Dikarya</taxon>
        <taxon>Ascomycota</taxon>
        <taxon>Pezizomycotina</taxon>
        <taxon>Dothideomycetes</taxon>
        <taxon>Pleosporomycetidae</taxon>
        <taxon>Pleosporales</taxon>
        <taxon>Massarineae</taxon>
        <taxon>Didymosphaeriaceae</taxon>
        <taxon>Paraphaeosphaeria</taxon>
    </lineage>
</organism>
<dbReference type="InterPro" id="IPR053952">
    <property type="entry name" value="K_trans_C"/>
</dbReference>
<gene>
    <name evidence="14" type="ORF">PMIN01_02121</name>
</gene>
<name>A0A9P6GPI4_9PLEO</name>
<evidence type="ECO:0000256" key="8">
    <source>
        <dbReference type="ARBA" id="ARBA00023136"/>
    </source>
</evidence>
<keyword evidence="8 11" id="KW-0472">Membrane</keyword>
<evidence type="ECO:0000256" key="5">
    <source>
        <dbReference type="ARBA" id="ARBA00022958"/>
    </source>
</evidence>
<dbReference type="Pfam" id="PF22776">
    <property type="entry name" value="K_trans_C"/>
    <property type="match status" value="1"/>
</dbReference>
<evidence type="ECO:0000313" key="14">
    <source>
        <dbReference type="EMBL" id="KAF9739487.1"/>
    </source>
</evidence>
<keyword evidence="15" id="KW-1185">Reference proteome</keyword>
<feature type="transmembrane region" description="Helical" evidence="11">
    <location>
        <begin position="200"/>
        <end position="221"/>
    </location>
</feature>
<feature type="domain" description="K+ potassium transporter integral membrane" evidence="12">
    <location>
        <begin position="79"/>
        <end position="564"/>
    </location>
</feature>
<dbReference type="InterPro" id="IPR003855">
    <property type="entry name" value="K+_transporter"/>
</dbReference>
<evidence type="ECO:0000256" key="4">
    <source>
        <dbReference type="ARBA" id="ARBA00022692"/>
    </source>
</evidence>
<evidence type="ECO:0000259" key="13">
    <source>
        <dbReference type="Pfam" id="PF22776"/>
    </source>
</evidence>
<dbReference type="PANTHER" id="PTHR30540">
    <property type="entry name" value="OSMOTIC STRESS POTASSIUM TRANSPORTER"/>
    <property type="match status" value="1"/>
</dbReference>
<keyword evidence="3" id="KW-0633">Potassium transport</keyword>
<feature type="region of interest" description="Disordered" evidence="10">
    <location>
        <begin position="846"/>
        <end position="880"/>
    </location>
</feature>
<dbReference type="GO" id="GO:0015079">
    <property type="term" value="F:potassium ion transmembrane transporter activity"/>
    <property type="evidence" value="ECO:0007669"/>
    <property type="project" value="InterPro"/>
</dbReference>
<evidence type="ECO:0000256" key="10">
    <source>
        <dbReference type="SAM" id="MobiDB-lite"/>
    </source>
</evidence>
<evidence type="ECO:0000256" key="7">
    <source>
        <dbReference type="ARBA" id="ARBA00023065"/>
    </source>
</evidence>
<evidence type="ECO:0000256" key="11">
    <source>
        <dbReference type="SAM" id="Phobius"/>
    </source>
</evidence>
<feature type="transmembrane region" description="Helical" evidence="11">
    <location>
        <begin position="315"/>
        <end position="334"/>
    </location>
</feature>
<proteinExistence type="predicted"/>
<feature type="transmembrane region" description="Helical" evidence="11">
    <location>
        <begin position="386"/>
        <end position="417"/>
    </location>
</feature>
<keyword evidence="4 11" id="KW-0812">Transmembrane</keyword>
<comment type="subcellular location">
    <subcellularLocation>
        <location evidence="1">Membrane</location>
        <topology evidence="1">Multi-pass membrane protein</topology>
    </subcellularLocation>
</comment>
<feature type="transmembrane region" description="Helical" evidence="11">
    <location>
        <begin position="464"/>
        <end position="490"/>
    </location>
</feature>
<feature type="transmembrane region" description="Helical" evidence="11">
    <location>
        <begin position="241"/>
        <end position="260"/>
    </location>
</feature>
<feature type="region of interest" description="Disordered" evidence="10">
    <location>
        <begin position="709"/>
        <end position="737"/>
    </location>
</feature>
<dbReference type="OrthoDB" id="504708at2759"/>
<feature type="compositionally biased region" description="Low complexity" evidence="10">
    <location>
        <begin position="725"/>
        <end position="737"/>
    </location>
</feature>
<evidence type="ECO:0000256" key="2">
    <source>
        <dbReference type="ARBA" id="ARBA00022448"/>
    </source>
</evidence>
<keyword evidence="9" id="KW-0175">Coiled coil</keyword>
<dbReference type="CDD" id="cd06503">
    <property type="entry name" value="ATP-synt_Fo_b"/>
    <property type="match status" value="1"/>
</dbReference>
<feature type="transmembrane region" description="Helical" evidence="11">
    <location>
        <begin position="497"/>
        <end position="517"/>
    </location>
</feature>
<reference evidence="14" key="1">
    <citation type="journal article" date="2020" name="Mol. Plant Microbe Interact.">
        <title>Genome Sequence of the Biocontrol Agent Coniothyrium minitans strain Conio (IMI 134523).</title>
        <authorList>
            <person name="Patel D."/>
            <person name="Shittu T.A."/>
            <person name="Baroncelli R."/>
            <person name="Muthumeenakshi S."/>
            <person name="Osborne T.H."/>
            <person name="Janganan T.K."/>
            <person name="Sreenivasaprasad S."/>
        </authorList>
    </citation>
    <scope>NUCLEOTIDE SEQUENCE</scope>
    <source>
        <strain evidence="14">Conio</strain>
    </source>
</reference>
<comment type="caution">
    <text evidence="14">The sequence shown here is derived from an EMBL/GenBank/DDBJ whole genome shotgun (WGS) entry which is preliminary data.</text>
</comment>
<evidence type="ECO:0000256" key="1">
    <source>
        <dbReference type="ARBA" id="ARBA00004141"/>
    </source>
</evidence>
<accession>A0A9P6GPI4</accession>
<feature type="domain" description="K+ potassium transporter C-terminal" evidence="13">
    <location>
        <begin position="587"/>
        <end position="805"/>
    </location>
</feature>
<dbReference type="GO" id="GO:0016020">
    <property type="term" value="C:membrane"/>
    <property type="evidence" value="ECO:0007669"/>
    <property type="project" value="UniProtKB-SubCell"/>
</dbReference>
<evidence type="ECO:0000259" key="12">
    <source>
        <dbReference type="Pfam" id="PF02705"/>
    </source>
</evidence>
<sequence>MDTTVHFARAPRTRRQGRELDVGGVVPLRVRSRSLGRRSSFEIFKEGTVEAAEDEDAGLRNESDYKRRQAFSFTQMLMLAYQSIGVIYGDIGTSPLYVFSGTFTEAPDRANLLGALSLILWSLTLMVTVKYVLVIIRADNDGEGGTFSTYSLLSRYANIANRDPREATMIRMERFKTNELSKSQKSFRATIERTKFFRRLLKAIGVFAVSMVMADGVLTPAQSVLGAVQGLAVVKPDIDKSTIVGVTCAILILLFVLQPLGISKLTIAFSPIVMIWLAFNAGFGIYNLANHDYTVMKAFNPYYAFEYLAQNKYEGWRSLGGILLSFTGVEALFADIGAFSRQAVQISWLGYAYPCLLLAYSGQAAFISQNPDAYSNPFYNCVPNGWLYPSLVIAILAAIVASQAMITATFQLLAQIMKLSYFPQIKVVHTSTKYHGQLYVPAVNWLLMIGTIIVAAVYNNTTSLGNAYGVCVMFVTFFDTCMVTLVAILVWRIKPYFVFFPWLVIASMDGAFLSSALTKVPDGAWFTILLSILIASVFILWRFGKEQQWSAEAEDRFPTTHFVNTFDDGRIQLTEKFGGKTVSSIEGFGIYFDKAGETTPIVFSQFVRKLVTAPEVVVFFHLRPLEVPSVAYEDRYHVSRLAIPNCYRLVVRHGYMDEVITPDLASLIFEKVRNHIVSRALDREGEGKSASGTDTNSAADVTKVIAKTAVSEKETSAPSSSEVNARPAATPATSVSSTTSRLTALERAFNHEVLYIIGKEQMKVKLGTNFFRKTLLRAFLFIRENTRTKIASLDVDRDRVIEVGVSDQAELISGIFNSKDMSSSLGSPLAPSNIPTFVMKQSTALSRVRGPNKPAKQARKQTAPAQSPNPKNIVVGGKPISSVKGDVRKITNAKHSATATASAPRVGQRGRVIDSKPRSTTRPTVLIRNTVPTTPRKPTRLRSDAEKLKAEYEKLLKETQRTRAEQDQAKRDLEKTVADLIQQLAASKKDREQVELNAAALEEEISATRMDLYLCRHEAGDLQLEKEQLLTQVSHESGLIGGLQAQANFAGELQTELNGLRNVRIPLLEQENKALKQKLFEMLQYTETAPVTLDCGSRAEASHFNSEGNPELFFNFLKANEVHISQLKDTCAWFENMYTAAVFEVKDLERYIAALHSTTGHLKDQYTGFVFAESRAKDEVEGLQDEKRVLRVMNTGANTETASSATSTQYDSFYSPTLADVVSAVQTEPSTPRDTASRSSESPIPEAKPRSMLSVSTIDTGSVIAKSRDSANKPHTSLDRDLMITINIEPTDQPKLSLLKRLTAITSKGTSFKINGPAEIAKALGRGMEDAQARAEHNEAKILELQRMMWYHISQIERMKKMSCNLAEHRTLADQLAAMEARLQMQDMLLADNGRQLAQFARQSIQD</sequence>
<feature type="coiled-coil region" evidence="9">
    <location>
        <begin position="942"/>
        <end position="1011"/>
    </location>
</feature>
<dbReference type="NCBIfam" id="TIGR00794">
    <property type="entry name" value="kup"/>
    <property type="match status" value="1"/>
</dbReference>
<feature type="transmembrane region" description="Helical" evidence="11">
    <location>
        <begin position="346"/>
        <end position="366"/>
    </location>
</feature>
<dbReference type="EMBL" id="WJXW01000002">
    <property type="protein sequence ID" value="KAF9739487.1"/>
    <property type="molecule type" value="Genomic_DNA"/>
</dbReference>
<dbReference type="InterPro" id="IPR053951">
    <property type="entry name" value="K_trans_N"/>
</dbReference>
<feature type="transmembrane region" description="Helical" evidence="11">
    <location>
        <begin position="70"/>
        <end position="91"/>
    </location>
</feature>
<evidence type="ECO:0000256" key="3">
    <source>
        <dbReference type="ARBA" id="ARBA00022538"/>
    </source>
</evidence>
<protein>
    <submittedName>
        <fullName evidence="14">Potassium transporter 5</fullName>
    </submittedName>
</protein>
<keyword evidence="7" id="KW-0406">Ion transport</keyword>